<evidence type="ECO:0000256" key="2">
    <source>
        <dbReference type="ARBA" id="ARBA00022448"/>
    </source>
</evidence>
<dbReference type="PANTHER" id="PTHR45649:SF14">
    <property type="entry name" value="GABA PERMEASE"/>
    <property type="match status" value="1"/>
</dbReference>
<name>A0AAV9NWK0_9PEZI</name>
<dbReference type="EMBL" id="JAVRRT010000022">
    <property type="protein sequence ID" value="KAK5163865.1"/>
    <property type="molecule type" value="Genomic_DNA"/>
</dbReference>
<evidence type="ECO:0000313" key="8">
    <source>
        <dbReference type="EMBL" id="KAK5163865.1"/>
    </source>
</evidence>
<keyword evidence="4 7" id="KW-1133">Transmembrane helix</keyword>
<feature type="transmembrane region" description="Helical" evidence="7">
    <location>
        <begin position="83"/>
        <end position="102"/>
    </location>
</feature>
<comment type="caution">
    <text evidence="8">The sequence shown here is derived from an EMBL/GenBank/DDBJ whole genome shotgun (WGS) entry which is preliminary data.</text>
</comment>
<keyword evidence="2" id="KW-0813">Transport</keyword>
<comment type="subcellular location">
    <subcellularLocation>
        <location evidence="1">Membrane</location>
        <topology evidence="1">Multi-pass membrane protein</topology>
    </subcellularLocation>
</comment>
<dbReference type="GO" id="GO:0022857">
    <property type="term" value="F:transmembrane transporter activity"/>
    <property type="evidence" value="ECO:0007669"/>
    <property type="project" value="UniProtKB-ARBA"/>
</dbReference>
<feature type="compositionally biased region" description="Polar residues" evidence="6">
    <location>
        <begin position="13"/>
        <end position="23"/>
    </location>
</feature>
<keyword evidence="9" id="KW-1185">Reference proteome</keyword>
<evidence type="ECO:0000256" key="6">
    <source>
        <dbReference type="SAM" id="MobiDB-lite"/>
    </source>
</evidence>
<dbReference type="GeneID" id="89931588"/>
<accession>A0AAV9NWK0</accession>
<sequence length="168" mass="18321">MEAPCELEREQYTHQTKGTSSQAAGLRPSEQDRNDLQVRGVKPAFNRTFRAPGSIAYTVNSIISPEYFIISLAYLLYNGGRALLTFVLLAPLPGLVCLYWSLGEMMSMAPTAGGQYRFVAENAPKSVAKQLSYVVGWLGVLGWQSFLTAVCFGTGTVIQGLIVLHNPS</sequence>
<feature type="region of interest" description="Disordered" evidence="6">
    <location>
        <begin position="1"/>
        <end position="33"/>
    </location>
</feature>
<evidence type="ECO:0000256" key="4">
    <source>
        <dbReference type="ARBA" id="ARBA00022989"/>
    </source>
</evidence>
<evidence type="ECO:0000256" key="7">
    <source>
        <dbReference type="SAM" id="Phobius"/>
    </source>
</evidence>
<dbReference type="Proteomes" id="UP001337655">
    <property type="component" value="Unassembled WGS sequence"/>
</dbReference>
<reference evidence="8 9" key="1">
    <citation type="submission" date="2023-08" db="EMBL/GenBank/DDBJ databases">
        <title>Black Yeasts Isolated from many extreme environments.</title>
        <authorList>
            <person name="Coleine C."/>
            <person name="Stajich J.E."/>
            <person name="Selbmann L."/>
        </authorList>
    </citation>
    <scope>NUCLEOTIDE SEQUENCE [LARGE SCALE GENOMIC DNA]</scope>
    <source>
        <strain evidence="8 9">CCFEE 5935</strain>
    </source>
</reference>
<dbReference type="Gene3D" id="1.20.1740.10">
    <property type="entry name" value="Amino acid/polyamine transporter I"/>
    <property type="match status" value="1"/>
</dbReference>
<evidence type="ECO:0000256" key="3">
    <source>
        <dbReference type="ARBA" id="ARBA00022692"/>
    </source>
</evidence>
<keyword evidence="3 7" id="KW-0812">Transmembrane</keyword>
<dbReference type="RefSeq" id="XP_064654229.1">
    <property type="nucleotide sequence ID" value="XM_064807482.1"/>
</dbReference>
<dbReference type="PANTHER" id="PTHR45649">
    <property type="entry name" value="AMINO-ACID PERMEASE BAT1"/>
    <property type="match status" value="1"/>
</dbReference>
<feature type="compositionally biased region" description="Basic and acidic residues" evidence="6">
    <location>
        <begin position="1"/>
        <end position="12"/>
    </location>
</feature>
<protein>
    <recommendedName>
        <fullName evidence="10">Amino acid transporter</fullName>
    </recommendedName>
</protein>
<feature type="transmembrane region" description="Helical" evidence="7">
    <location>
        <begin position="141"/>
        <end position="164"/>
    </location>
</feature>
<gene>
    <name evidence="8" type="ORF">LTR77_010259</name>
</gene>
<proteinExistence type="predicted"/>
<feature type="transmembrane region" description="Helical" evidence="7">
    <location>
        <begin position="55"/>
        <end position="76"/>
    </location>
</feature>
<dbReference type="GO" id="GO:0016020">
    <property type="term" value="C:membrane"/>
    <property type="evidence" value="ECO:0007669"/>
    <property type="project" value="UniProtKB-SubCell"/>
</dbReference>
<evidence type="ECO:0000256" key="1">
    <source>
        <dbReference type="ARBA" id="ARBA00004141"/>
    </source>
</evidence>
<organism evidence="8 9">
    <name type="scientific">Saxophila tyrrhenica</name>
    <dbReference type="NCBI Taxonomy" id="1690608"/>
    <lineage>
        <taxon>Eukaryota</taxon>
        <taxon>Fungi</taxon>
        <taxon>Dikarya</taxon>
        <taxon>Ascomycota</taxon>
        <taxon>Pezizomycotina</taxon>
        <taxon>Dothideomycetes</taxon>
        <taxon>Dothideomycetidae</taxon>
        <taxon>Mycosphaerellales</taxon>
        <taxon>Extremaceae</taxon>
        <taxon>Saxophila</taxon>
    </lineage>
</organism>
<evidence type="ECO:0000313" key="9">
    <source>
        <dbReference type="Proteomes" id="UP001337655"/>
    </source>
</evidence>
<evidence type="ECO:0008006" key="10">
    <source>
        <dbReference type="Google" id="ProtNLM"/>
    </source>
</evidence>
<keyword evidence="5 7" id="KW-0472">Membrane</keyword>
<evidence type="ECO:0000256" key="5">
    <source>
        <dbReference type="ARBA" id="ARBA00023136"/>
    </source>
</evidence>
<dbReference type="AlphaFoldDB" id="A0AAV9NWK0"/>